<comment type="similarity">
    <text evidence="1 3">Belongs to the GcvH family.</text>
</comment>
<evidence type="ECO:0000259" key="4">
    <source>
        <dbReference type="PROSITE" id="PS50968"/>
    </source>
</evidence>
<dbReference type="InterPro" id="IPR000089">
    <property type="entry name" value="Biotin_lipoyl"/>
</dbReference>
<keyword evidence="6" id="KW-1185">Reference proteome</keyword>
<comment type="function">
    <text evidence="3">The glycine cleavage system catalyzes the degradation of glycine. The H protein shuttles the methylamine group of glycine from the P protein to the T protein.</text>
</comment>
<dbReference type="RefSeq" id="WP_313764287.1">
    <property type="nucleotide sequence ID" value="NZ_BAAAVH010000121.1"/>
</dbReference>
<dbReference type="Gene3D" id="2.40.50.100">
    <property type="match status" value="1"/>
</dbReference>
<dbReference type="InterPro" id="IPR011053">
    <property type="entry name" value="Single_hybrid_motif"/>
</dbReference>
<proteinExistence type="inferred from homology"/>
<comment type="caution">
    <text evidence="5">The sequence shown here is derived from an EMBL/GenBank/DDBJ whole genome shotgun (WGS) entry which is preliminary data.</text>
</comment>
<gene>
    <name evidence="3 5" type="primary">gcvH</name>
    <name evidence="5" type="ORF">ACFP0N_09940</name>
</gene>
<comment type="cofactor">
    <cofactor evidence="3">
        <name>(R)-lipoate</name>
        <dbReference type="ChEBI" id="CHEBI:83088"/>
    </cofactor>
    <text evidence="3">Binds 1 lipoyl cofactor covalently.</text>
</comment>
<dbReference type="InterPro" id="IPR017453">
    <property type="entry name" value="GCV_H_sub"/>
</dbReference>
<dbReference type="PANTHER" id="PTHR11715:SF3">
    <property type="entry name" value="GLYCINE CLEAVAGE SYSTEM H PROTEIN-RELATED"/>
    <property type="match status" value="1"/>
</dbReference>
<evidence type="ECO:0000313" key="5">
    <source>
        <dbReference type="EMBL" id="MFC5885293.1"/>
    </source>
</evidence>
<dbReference type="CDD" id="cd06848">
    <property type="entry name" value="GCS_H"/>
    <property type="match status" value="1"/>
</dbReference>
<dbReference type="PANTHER" id="PTHR11715">
    <property type="entry name" value="GLYCINE CLEAVAGE SYSTEM H PROTEIN"/>
    <property type="match status" value="1"/>
</dbReference>
<keyword evidence="2 3" id="KW-0450">Lipoyl</keyword>
<feature type="modified residue" description="N6-lipoyllysine" evidence="3">
    <location>
        <position position="65"/>
    </location>
</feature>
<dbReference type="Proteomes" id="UP001596067">
    <property type="component" value="Unassembled WGS sequence"/>
</dbReference>
<feature type="domain" description="Lipoyl-binding" evidence="4">
    <location>
        <begin position="24"/>
        <end position="106"/>
    </location>
</feature>
<dbReference type="InterPro" id="IPR033753">
    <property type="entry name" value="GCV_H/Fam206"/>
</dbReference>
<dbReference type="EMBL" id="JBHSOD010000009">
    <property type="protein sequence ID" value="MFC5885293.1"/>
    <property type="molecule type" value="Genomic_DNA"/>
</dbReference>
<evidence type="ECO:0000313" key="6">
    <source>
        <dbReference type="Proteomes" id="UP001596067"/>
    </source>
</evidence>
<dbReference type="HAMAP" id="MF_00272">
    <property type="entry name" value="GcvH"/>
    <property type="match status" value="1"/>
</dbReference>
<organism evidence="5 6">
    <name type="scientific">Kitasatospora aburaviensis</name>
    <dbReference type="NCBI Taxonomy" id="67265"/>
    <lineage>
        <taxon>Bacteria</taxon>
        <taxon>Bacillati</taxon>
        <taxon>Actinomycetota</taxon>
        <taxon>Actinomycetes</taxon>
        <taxon>Kitasatosporales</taxon>
        <taxon>Streptomycetaceae</taxon>
        <taxon>Kitasatospora</taxon>
    </lineage>
</organism>
<evidence type="ECO:0000256" key="2">
    <source>
        <dbReference type="ARBA" id="ARBA00022823"/>
    </source>
</evidence>
<dbReference type="InterPro" id="IPR002930">
    <property type="entry name" value="GCV_H"/>
</dbReference>
<reference evidence="6" key="1">
    <citation type="journal article" date="2019" name="Int. J. Syst. Evol. Microbiol.">
        <title>The Global Catalogue of Microorganisms (GCM) 10K type strain sequencing project: providing services to taxonomists for standard genome sequencing and annotation.</title>
        <authorList>
            <consortium name="The Broad Institute Genomics Platform"/>
            <consortium name="The Broad Institute Genome Sequencing Center for Infectious Disease"/>
            <person name="Wu L."/>
            <person name="Ma J."/>
        </authorList>
    </citation>
    <scope>NUCLEOTIDE SEQUENCE [LARGE SCALE GENOMIC DNA]</scope>
    <source>
        <strain evidence="6">CGMCC 4.1469</strain>
    </source>
</reference>
<dbReference type="SUPFAM" id="SSF51230">
    <property type="entry name" value="Single hybrid motif"/>
    <property type="match status" value="1"/>
</dbReference>
<comment type="subunit">
    <text evidence="3">The glycine cleavage system is composed of four proteins: P, T, L and H.</text>
</comment>
<dbReference type="Pfam" id="PF01597">
    <property type="entry name" value="GCV_H"/>
    <property type="match status" value="1"/>
</dbReference>
<dbReference type="PROSITE" id="PS50968">
    <property type="entry name" value="BIOTINYL_LIPOYL"/>
    <property type="match status" value="1"/>
</dbReference>
<evidence type="ECO:0000256" key="1">
    <source>
        <dbReference type="ARBA" id="ARBA00009249"/>
    </source>
</evidence>
<name>A0ABW1EW54_9ACTN</name>
<protein>
    <recommendedName>
        <fullName evidence="3">Glycine cleavage system H protein</fullName>
    </recommendedName>
</protein>
<sequence>MANIPTDRKYTKDHEWVATSGKDTARVGITDYAQRQLGDIVFVELPKKGDRFEITEPFGSIESVKSVSETYMPLTGTVATVNEGLHDEPEQVNDDPYGDGWMIEITFTKPAELNDLLTAAQYEAYIAQSAD</sequence>
<evidence type="ECO:0000256" key="3">
    <source>
        <dbReference type="HAMAP-Rule" id="MF_00272"/>
    </source>
</evidence>
<dbReference type="NCBIfam" id="NF002270">
    <property type="entry name" value="PRK01202.1"/>
    <property type="match status" value="1"/>
</dbReference>
<accession>A0ABW1EW54</accession>
<dbReference type="NCBIfam" id="TIGR00527">
    <property type="entry name" value="gcvH"/>
    <property type="match status" value="1"/>
</dbReference>